<dbReference type="CDD" id="cd06468">
    <property type="entry name" value="p23_CacyBP"/>
    <property type="match status" value="1"/>
</dbReference>
<dbReference type="Pfam" id="PF04969">
    <property type="entry name" value="CS"/>
    <property type="match status" value="1"/>
</dbReference>
<keyword evidence="8" id="KW-0539">Nucleus</keyword>
<gene>
    <name evidence="12" type="ORF">ACJMK2_038637</name>
</gene>
<comment type="subcellular location">
    <subcellularLocation>
        <location evidence="2">Cytoplasm</location>
    </subcellularLocation>
    <subcellularLocation>
        <location evidence="1">Nucleus</location>
    </subcellularLocation>
</comment>
<dbReference type="PROSITE" id="PS51048">
    <property type="entry name" value="SGS"/>
    <property type="match status" value="1"/>
</dbReference>
<dbReference type="PANTHER" id="PTHR13164:SF3">
    <property type="entry name" value="CALCYCLIN-BINDING PROTEIN"/>
    <property type="match status" value="1"/>
</dbReference>
<dbReference type="EMBL" id="JBJQND010000007">
    <property type="protein sequence ID" value="KAL3870588.1"/>
    <property type="molecule type" value="Genomic_DNA"/>
</dbReference>
<evidence type="ECO:0000256" key="7">
    <source>
        <dbReference type="ARBA" id="ARBA00022990"/>
    </source>
</evidence>
<accession>A0ABD3WBI2</accession>
<dbReference type="Proteomes" id="UP001634394">
    <property type="component" value="Unassembled WGS sequence"/>
</dbReference>
<evidence type="ECO:0000256" key="1">
    <source>
        <dbReference type="ARBA" id="ARBA00004123"/>
    </source>
</evidence>
<dbReference type="InterPro" id="IPR052289">
    <property type="entry name" value="Calcyclin-binding_UBL-bridge"/>
</dbReference>
<dbReference type="GO" id="GO:0005737">
    <property type="term" value="C:cytoplasm"/>
    <property type="evidence" value="ECO:0007669"/>
    <property type="project" value="UniProtKB-SubCell"/>
</dbReference>
<keyword evidence="13" id="KW-1185">Reference proteome</keyword>
<evidence type="ECO:0000256" key="4">
    <source>
        <dbReference type="ARBA" id="ARBA00022490"/>
    </source>
</evidence>
<evidence type="ECO:0000313" key="13">
    <source>
        <dbReference type="Proteomes" id="UP001634394"/>
    </source>
</evidence>
<evidence type="ECO:0000259" key="10">
    <source>
        <dbReference type="PROSITE" id="PS51048"/>
    </source>
</evidence>
<evidence type="ECO:0000256" key="8">
    <source>
        <dbReference type="ARBA" id="ARBA00023242"/>
    </source>
</evidence>
<organism evidence="12 13">
    <name type="scientific">Sinanodonta woodiana</name>
    <name type="common">Chinese pond mussel</name>
    <name type="synonym">Anodonta woodiana</name>
    <dbReference type="NCBI Taxonomy" id="1069815"/>
    <lineage>
        <taxon>Eukaryota</taxon>
        <taxon>Metazoa</taxon>
        <taxon>Spiralia</taxon>
        <taxon>Lophotrochozoa</taxon>
        <taxon>Mollusca</taxon>
        <taxon>Bivalvia</taxon>
        <taxon>Autobranchia</taxon>
        <taxon>Heteroconchia</taxon>
        <taxon>Palaeoheterodonta</taxon>
        <taxon>Unionida</taxon>
        <taxon>Unionoidea</taxon>
        <taxon>Unionidae</taxon>
        <taxon>Unioninae</taxon>
        <taxon>Sinanodonta</taxon>
    </lineage>
</organism>
<keyword evidence="5" id="KW-0597">Phosphoprotein</keyword>
<evidence type="ECO:0000256" key="6">
    <source>
        <dbReference type="ARBA" id="ARBA00022786"/>
    </source>
</evidence>
<keyword evidence="6" id="KW-0833">Ubl conjugation pathway</keyword>
<dbReference type="InterPro" id="IPR037201">
    <property type="entry name" value="CacyBP_N"/>
</dbReference>
<evidence type="ECO:0000256" key="3">
    <source>
        <dbReference type="ARBA" id="ARBA00015702"/>
    </source>
</evidence>
<dbReference type="InterPro" id="IPR008978">
    <property type="entry name" value="HSP20-like_chaperone"/>
</dbReference>
<evidence type="ECO:0000256" key="2">
    <source>
        <dbReference type="ARBA" id="ARBA00004496"/>
    </source>
</evidence>
<dbReference type="PROSITE" id="PS51203">
    <property type="entry name" value="CS"/>
    <property type="match status" value="1"/>
</dbReference>
<feature type="domain" description="CS" evidence="11">
    <location>
        <begin position="75"/>
        <end position="169"/>
    </location>
</feature>
<dbReference type="InterPro" id="IPR007699">
    <property type="entry name" value="SGS_dom"/>
</dbReference>
<dbReference type="Gene3D" id="2.60.40.790">
    <property type="match status" value="1"/>
</dbReference>
<name>A0ABD3WBI2_SINWO</name>
<dbReference type="SUPFAM" id="SSF49764">
    <property type="entry name" value="HSP20-like chaperones"/>
    <property type="match status" value="1"/>
</dbReference>
<keyword evidence="4" id="KW-0963">Cytoplasm</keyword>
<dbReference type="GO" id="GO:0005634">
    <property type="term" value="C:nucleus"/>
    <property type="evidence" value="ECO:0007669"/>
    <property type="project" value="UniProtKB-SubCell"/>
</dbReference>
<proteinExistence type="predicted"/>
<evidence type="ECO:0000259" key="11">
    <source>
        <dbReference type="PROSITE" id="PS51203"/>
    </source>
</evidence>
<comment type="caution">
    <text evidence="12">The sequence shown here is derived from an EMBL/GenBank/DDBJ whole genome shotgun (WGS) entry which is preliminary data.</text>
</comment>
<dbReference type="AlphaFoldDB" id="A0ABD3WBI2"/>
<feature type="domain" description="SGS" evidence="10">
    <location>
        <begin position="153"/>
        <end position="229"/>
    </location>
</feature>
<evidence type="ECO:0000256" key="5">
    <source>
        <dbReference type="ARBA" id="ARBA00022553"/>
    </source>
</evidence>
<protein>
    <recommendedName>
        <fullName evidence="3">Calcyclin-binding protein</fullName>
    </recommendedName>
</protein>
<dbReference type="Gene3D" id="4.10.860.10">
    <property type="entry name" value="UVR domain"/>
    <property type="match status" value="1"/>
</dbReference>
<comment type="function">
    <text evidence="9">May be involved in calcium-dependent ubiquitination and subsequent proteasomal degradation of target proteins. Probably serves as a molecular bridge in ubiquitin E3 complexes. Participates in the ubiquitin-mediated degradation of beta-catenin (CTNNB1).</text>
</comment>
<sequence length="229" mass="26638">MATTDELKKDVEELRVLLEKAHRPRVKDLLAIDIRKLETEIIHKLEQQKAENVEADGCKESPSTKIAVAQARYKVDVKEYAWDQSEKFMKIYATIEGVESVPEGNITCDFTVRSFKLFVKDLKNKDYQVYVSSLFEDIDPKDSYYKVKTNTVLIMLKKKQTGKTWAYVTEKESQGKAKETKKQKFDESKDPSDSLMDLMKQMYEDGDDEMKRTIQKAWVESREKQGHGM</sequence>
<dbReference type="Pfam" id="PF09032">
    <property type="entry name" value="Siah-Interact_N"/>
    <property type="match status" value="1"/>
</dbReference>
<evidence type="ECO:0000313" key="12">
    <source>
        <dbReference type="EMBL" id="KAL3870588.1"/>
    </source>
</evidence>
<dbReference type="InterPro" id="IPR007052">
    <property type="entry name" value="CS_dom"/>
</dbReference>
<reference evidence="12 13" key="1">
    <citation type="submission" date="2024-11" db="EMBL/GenBank/DDBJ databases">
        <title>Chromosome-level genome assembly of the freshwater bivalve Anodonta woodiana.</title>
        <authorList>
            <person name="Chen X."/>
        </authorList>
    </citation>
    <scope>NUCLEOTIDE SEQUENCE [LARGE SCALE GENOMIC DNA]</scope>
    <source>
        <strain evidence="12">MN2024</strain>
        <tissue evidence="12">Gills</tissue>
    </source>
</reference>
<dbReference type="FunFam" id="2.60.40.790:FF:000006">
    <property type="entry name" value="calcyclin-binding protein-like"/>
    <property type="match status" value="1"/>
</dbReference>
<dbReference type="InterPro" id="IPR037893">
    <property type="entry name" value="CS_CacyBP"/>
</dbReference>
<dbReference type="PANTHER" id="PTHR13164">
    <property type="entry name" value="CALICYLIN BINDING PROTEIN"/>
    <property type="match status" value="1"/>
</dbReference>
<dbReference type="SUPFAM" id="SSF140106">
    <property type="entry name" value="Calcyclin-binding protein-like"/>
    <property type="match status" value="1"/>
</dbReference>
<evidence type="ECO:0000256" key="9">
    <source>
        <dbReference type="ARBA" id="ARBA00025145"/>
    </source>
</evidence>
<keyword evidence="7" id="KW-0007">Acetylation</keyword>
<dbReference type="InterPro" id="IPR015120">
    <property type="entry name" value="Siah-Interact_N"/>
</dbReference>